<proteinExistence type="inferred from homology"/>
<comment type="caution">
    <text evidence="3">The sequence shown here is derived from an EMBL/GenBank/DDBJ whole genome shotgun (WGS) entry which is preliminary data.</text>
</comment>
<dbReference type="RefSeq" id="WP_169201064.1">
    <property type="nucleotide sequence ID" value="NZ_CP059467.1"/>
</dbReference>
<evidence type="ECO:0000313" key="3">
    <source>
        <dbReference type="EMBL" id="NMG14242.1"/>
    </source>
</evidence>
<evidence type="ECO:0000256" key="1">
    <source>
        <dbReference type="ARBA" id="ARBA00006315"/>
    </source>
</evidence>
<keyword evidence="4" id="KW-1185">Reference proteome</keyword>
<reference evidence="3 4" key="1">
    <citation type="submission" date="2019-12" db="EMBL/GenBank/DDBJ databases">
        <title>Comparative genomics gives insights into the taxonomy of the Azoarcus-Aromatoleum group and reveals separate origins of nif in the plant-associated Azoarcus and non-plant-associated Aromatoleum sub-groups.</title>
        <authorList>
            <person name="Lafos M."/>
            <person name="Maluk M."/>
            <person name="Batista M."/>
            <person name="Junghare M."/>
            <person name="Carmona M."/>
            <person name="Faoro H."/>
            <person name="Cruz L.M."/>
            <person name="Battistoni F."/>
            <person name="De Souza E."/>
            <person name="Pedrosa F."/>
            <person name="Chen W.-M."/>
            <person name="Poole P.S."/>
            <person name="Dixon R.A."/>
            <person name="James E.K."/>
        </authorList>
    </citation>
    <scope>NUCLEOTIDE SEQUENCE [LARGE SCALE GENOMIC DNA]</scope>
    <source>
        <strain evidence="3 4">PbN1</strain>
    </source>
</reference>
<sequence length="275" mass="29214">MATASIRPAAVAGYFYPDDPHALRAQIGEMLAAAVPLETVSAPKALIVPHAGYVYSGPVAASAYANLAGLRDVVRRVVLLGPAHRMAVRAFALPAAQFFSTPLGQIPMSRGDWEALQARPDVVVDDRPHAAEHSLEVQLPFLQTVLDAFELVPLLVGNASTEAVAEIIETLWGGPETLIVISSDLSHYHPYGQAQSCDRATVDQILTLRSGIDHEQACGATPVNGLLRAAAQHGLEPHLLDLRNSGDTAGDRSRVVGYASIAFSQSHAHAHAARH</sequence>
<name>A0ABX1NRB0_9RHOO</name>
<dbReference type="NCBIfam" id="TIGR04336">
    <property type="entry name" value="AmmeMemoSam_B"/>
    <property type="match status" value="1"/>
</dbReference>
<evidence type="ECO:0000256" key="2">
    <source>
        <dbReference type="HAMAP-Rule" id="MF_00055"/>
    </source>
</evidence>
<dbReference type="InterPro" id="IPR002737">
    <property type="entry name" value="MEMO1_fam"/>
</dbReference>
<dbReference type="CDD" id="cd07361">
    <property type="entry name" value="MEMO_like"/>
    <property type="match status" value="1"/>
</dbReference>
<dbReference type="HAMAP" id="MF_00055">
    <property type="entry name" value="MEMO1"/>
    <property type="match status" value="1"/>
</dbReference>
<accession>A0ABX1NRB0</accession>
<dbReference type="Pfam" id="PF01875">
    <property type="entry name" value="Memo"/>
    <property type="match status" value="1"/>
</dbReference>
<comment type="similarity">
    <text evidence="1 2">Belongs to the MEMO1 family.</text>
</comment>
<dbReference type="Gene3D" id="3.40.830.10">
    <property type="entry name" value="LigB-like"/>
    <property type="match status" value="1"/>
</dbReference>
<protein>
    <recommendedName>
        <fullName evidence="2">MEMO1 family protein GPA24_01530</fullName>
    </recommendedName>
</protein>
<gene>
    <name evidence="3" type="primary">amrB</name>
    <name evidence="3" type="ORF">GPA24_01530</name>
</gene>
<dbReference type="PANTHER" id="PTHR11060:SF0">
    <property type="entry name" value="PROTEIN MEMO1"/>
    <property type="match status" value="1"/>
</dbReference>
<dbReference type="PANTHER" id="PTHR11060">
    <property type="entry name" value="PROTEIN MEMO1"/>
    <property type="match status" value="1"/>
</dbReference>
<organism evidence="3 4">
    <name type="scientific">Aromatoleum bremense</name>
    <dbReference type="NCBI Taxonomy" id="76115"/>
    <lineage>
        <taxon>Bacteria</taxon>
        <taxon>Pseudomonadati</taxon>
        <taxon>Pseudomonadota</taxon>
        <taxon>Betaproteobacteria</taxon>
        <taxon>Rhodocyclales</taxon>
        <taxon>Rhodocyclaceae</taxon>
        <taxon>Aromatoleum</taxon>
    </lineage>
</organism>
<dbReference type="EMBL" id="WTVP01000002">
    <property type="protein sequence ID" value="NMG14242.1"/>
    <property type="molecule type" value="Genomic_DNA"/>
</dbReference>
<evidence type="ECO:0000313" key="4">
    <source>
        <dbReference type="Proteomes" id="UP000633943"/>
    </source>
</evidence>
<dbReference type="Proteomes" id="UP000633943">
    <property type="component" value="Unassembled WGS sequence"/>
</dbReference>